<dbReference type="PANTHER" id="PTHR12126">
    <property type="entry name" value="NADH-UBIQUINONE OXIDOREDUCTASE 39 KDA SUBUNIT-RELATED"/>
    <property type="match status" value="1"/>
</dbReference>
<gene>
    <name evidence="2" type="ORF">FRZ44_41990</name>
</gene>
<protein>
    <submittedName>
        <fullName evidence="2">Epimerase</fullName>
    </submittedName>
</protein>
<reference evidence="2 3" key="1">
    <citation type="submission" date="2019-08" db="EMBL/GenBank/DDBJ databases">
        <title>Hyperibacter terrae gen. nov., sp. nov. and Hyperibacter viscosus sp. nov., two new members in the family Rhodospirillaceae isolated from the rhizosphere of Hypericum perforatum.</title>
        <authorList>
            <person name="Noviana Z."/>
        </authorList>
    </citation>
    <scope>NUCLEOTIDE SEQUENCE [LARGE SCALE GENOMIC DNA]</scope>
    <source>
        <strain evidence="2 3">R5913</strain>
    </source>
</reference>
<evidence type="ECO:0000313" key="2">
    <source>
        <dbReference type="EMBL" id="QEX18888.1"/>
    </source>
</evidence>
<evidence type="ECO:0000259" key="1">
    <source>
        <dbReference type="Pfam" id="PF01370"/>
    </source>
</evidence>
<dbReference type="Gene3D" id="3.40.50.720">
    <property type="entry name" value="NAD(P)-binding Rossmann-like Domain"/>
    <property type="match status" value="1"/>
</dbReference>
<dbReference type="PANTHER" id="PTHR12126:SF11">
    <property type="entry name" value="NADH DEHYDROGENASE [UBIQUINONE] 1 ALPHA SUBCOMPLEX SUBUNIT 9, MITOCHONDRIAL"/>
    <property type="match status" value="1"/>
</dbReference>
<dbReference type="SUPFAM" id="SSF51735">
    <property type="entry name" value="NAD(P)-binding Rossmann-fold domains"/>
    <property type="match status" value="1"/>
</dbReference>
<dbReference type="EMBL" id="CP042906">
    <property type="protein sequence ID" value="QEX18888.1"/>
    <property type="molecule type" value="Genomic_DNA"/>
</dbReference>
<dbReference type="KEGG" id="htq:FRZ44_41990"/>
<dbReference type="Pfam" id="PF01370">
    <property type="entry name" value="Epimerase"/>
    <property type="match status" value="1"/>
</dbReference>
<keyword evidence="3" id="KW-1185">Reference proteome</keyword>
<dbReference type="GO" id="GO:0044877">
    <property type="term" value="F:protein-containing complex binding"/>
    <property type="evidence" value="ECO:0007669"/>
    <property type="project" value="TreeGrafter"/>
</dbReference>
<dbReference type="AlphaFoldDB" id="A0A5J6MMW7"/>
<evidence type="ECO:0000313" key="3">
    <source>
        <dbReference type="Proteomes" id="UP000326202"/>
    </source>
</evidence>
<proteinExistence type="predicted"/>
<organism evidence="2 3">
    <name type="scientific">Hypericibacter terrae</name>
    <dbReference type="NCBI Taxonomy" id="2602015"/>
    <lineage>
        <taxon>Bacteria</taxon>
        <taxon>Pseudomonadati</taxon>
        <taxon>Pseudomonadota</taxon>
        <taxon>Alphaproteobacteria</taxon>
        <taxon>Rhodospirillales</taxon>
        <taxon>Dongiaceae</taxon>
        <taxon>Hypericibacter</taxon>
    </lineage>
</organism>
<feature type="domain" description="NAD-dependent epimerase/dehydratase" evidence="1">
    <location>
        <begin position="85"/>
        <end position="198"/>
    </location>
</feature>
<dbReference type="InterPro" id="IPR001509">
    <property type="entry name" value="Epimerase_deHydtase"/>
</dbReference>
<name>A0A5J6MMW7_9PROT</name>
<sequence length="277" mass="29315">MGGVMTTSPLLLLGGTDPVGRFILDRTSRRRAVTVIGRSKPHRDDVAWHRADLALGAVAFPEGRAQQAIATLPIWLLDAHLPALTRMGVDRLIAFSSTSVEAKRESRSAKARAVVAALSGGEAAVMEAAHKAGIRTTILRPALIYGAGEDANVSAAARFIERFGFFPLAWNAQGLRQPVHADDLAAAALAALESPAAVGMTYALPGGETLAYRAMIARIFETLGRPPRFVRIPGLAAISDLASRMARDQAFDAGPAARDLGYAPRRFLSGGRSDLGL</sequence>
<dbReference type="InterPro" id="IPR051207">
    <property type="entry name" value="ComplexI_NDUFA9_subunit"/>
</dbReference>
<accession>A0A5J6MMW7</accession>
<dbReference type="Proteomes" id="UP000326202">
    <property type="component" value="Chromosome"/>
</dbReference>
<dbReference type="InterPro" id="IPR036291">
    <property type="entry name" value="NAD(P)-bd_dom_sf"/>
</dbReference>